<accession>A0A7H8TBY8</accession>
<protein>
    <recommendedName>
        <fullName evidence="4">ABC transporter permease</fullName>
    </recommendedName>
</protein>
<feature type="transmembrane region" description="Helical" evidence="1">
    <location>
        <begin position="177"/>
        <end position="199"/>
    </location>
</feature>
<dbReference type="Proteomes" id="UP000509418">
    <property type="component" value="Chromosome"/>
</dbReference>
<sequence length="305" mass="31832">MTATLTAPAAPATRGPRGLVWSLLQVHRMAFAFWAVALIGATAGLIWMYGIGDTAREGNVPCTTPARAGYPACASIETITVDDVYRSGIGLIATVLTYGVLLVAPWAGGALIGRELESGTARLAWTQSVSPARWLAAKLAVPAVLLAAGTGVIVLLNDWARGDDAPDLVGDWYNADSFVGTGPTAGAYVLAGLALGALAGMLLGRALPAAGAGFAAALVLCGVLETFREHLWPAVTRSRVEPGAELPRSAWQLGWTPETGSPTDSVTFHPQSHFWPLQLVETGILLAIAATATLAAFWLLRRRTP</sequence>
<keyword evidence="1" id="KW-1133">Transmembrane helix</keyword>
<evidence type="ECO:0000256" key="1">
    <source>
        <dbReference type="SAM" id="Phobius"/>
    </source>
</evidence>
<dbReference type="EMBL" id="CP056041">
    <property type="protein sequence ID" value="QKZ20498.1"/>
    <property type="molecule type" value="Genomic_DNA"/>
</dbReference>
<gene>
    <name evidence="2" type="ORF">HUT05_26050</name>
</gene>
<feature type="transmembrane region" description="Helical" evidence="1">
    <location>
        <begin position="206"/>
        <end position="227"/>
    </location>
</feature>
<dbReference type="AlphaFoldDB" id="A0A7H8TBY8"/>
<name>A0A7H8TBY8_STRCX</name>
<feature type="transmembrane region" description="Helical" evidence="1">
    <location>
        <begin position="89"/>
        <end position="113"/>
    </location>
</feature>
<evidence type="ECO:0000313" key="3">
    <source>
        <dbReference type="Proteomes" id="UP000509418"/>
    </source>
</evidence>
<feature type="transmembrane region" description="Helical" evidence="1">
    <location>
        <begin position="31"/>
        <end position="51"/>
    </location>
</feature>
<keyword evidence="1" id="KW-0812">Transmembrane</keyword>
<evidence type="ECO:0000313" key="2">
    <source>
        <dbReference type="EMBL" id="QKZ20498.1"/>
    </source>
</evidence>
<organism evidence="2 3">
    <name type="scientific">Streptomyces chartreusis</name>
    <dbReference type="NCBI Taxonomy" id="1969"/>
    <lineage>
        <taxon>Bacteria</taxon>
        <taxon>Bacillati</taxon>
        <taxon>Actinomycetota</taxon>
        <taxon>Actinomycetes</taxon>
        <taxon>Kitasatosporales</taxon>
        <taxon>Streptomycetaceae</taxon>
        <taxon>Streptomyces</taxon>
    </lineage>
</organism>
<dbReference type="RefSeq" id="WP_176576500.1">
    <property type="nucleotide sequence ID" value="NZ_CBDRGH010000044.1"/>
</dbReference>
<feature type="transmembrane region" description="Helical" evidence="1">
    <location>
        <begin position="282"/>
        <end position="300"/>
    </location>
</feature>
<feature type="transmembrane region" description="Helical" evidence="1">
    <location>
        <begin position="134"/>
        <end position="157"/>
    </location>
</feature>
<keyword evidence="1" id="KW-0472">Membrane</keyword>
<reference evidence="2 3" key="1">
    <citation type="submission" date="2020-06" db="EMBL/GenBank/DDBJ databases">
        <title>Genome mining for natural products.</title>
        <authorList>
            <person name="Zhang B."/>
            <person name="Shi J."/>
            <person name="Ge H."/>
        </authorList>
    </citation>
    <scope>NUCLEOTIDE SEQUENCE [LARGE SCALE GENOMIC DNA]</scope>
    <source>
        <strain evidence="2 3">NA02069</strain>
    </source>
</reference>
<proteinExistence type="predicted"/>
<keyword evidence="3" id="KW-1185">Reference proteome</keyword>
<evidence type="ECO:0008006" key="4">
    <source>
        <dbReference type="Google" id="ProtNLM"/>
    </source>
</evidence>